<name>A0A6G1L1C3_9PEZI</name>
<dbReference type="EMBL" id="ML995867">
    <property type="protein sequence ID" value="KAF2766686.1"/>
    <property type="molecule type" value="Genomic_DNA"/>
</dbReference>
<organism evidence="3 4">
    <name type="scientific">Teratosphaeria nubilosa</name>
    <dbReference type="NCBI Taxonomy" id="161662"/>
    <lineage>
        <taxon>Eukaryota</taxon>
        <taxon>Fungi</taxon>
        <taxon>Dikarya</taxon>
        <taxon>Ascomycota</taxon>
        <taxon>Pezizomycotina</taxon>
        <taxon>Dothideomycetes</taxon>
        <taxon>Dothideomycetidae</taxon>
        <taxon>Mycosphaerellales</taxon>
        <taxon>Teratosphaeriaceae</taxon>
        <taxon>Teratosphaeria</taxon>
    </lineage>
</organism>
<dbReference type="OrthoDB" id="1483400at2759"/>
<evidence type="ECO:0000313" key="3">
    <source>
        <dbReference type="EMBL" id="KAF2766686.1"/>
    </source>
</evidence>
<dbReference type="Proteomes" id="UP000799436">
    <property type="component" value="Unassembled WGS sequence"/>
</dbReference>
<gene>
    <name evidence="3" type="ORF">EJ03DRAFT_277582</name>
</gene>
<evidence type="ECO:0000313" key="4">
    <source>
        <dbReference type="Proteomes" id="UP000799436"/>
    </source>
</evidence>
<proteinExistence type="predicted"/>
<dbReference type="GO" id="GO:0008270">
    <property type="term" value="F:zinc ion binding"/>
    <property type="evidence" value="ECO:0007669"/>
    <property type="project" value="UniProtKB-KW"/>
</dbReference>
<dbReference type="PROSITE" id="PS00028">
    <property type="entry name" value="ZINC_FINGER_C2H2_1"/>
    <property type="match status" value="1"/>
</dbReference>
<protein>
    <recommendedName>
        <fullName evidence="2">C2H2-type domain-containing protein</fullName>
    </recommendedName>
</protein>
<dbReference type="PROSITE" id="PS50157">
    <property type="entry name" value="ZINC_FINGER_C2H2_2"/>
    <property type="match status" value="1"/>
</dbReference>
<dbReference type="InterPro" id="IPR036236">
    <property type="entry name" value="Znf_C2H2_sf"/>
</dbReference>
<sequence length="181" mass="19130">MVSPFTTTGSQTPSIAREIITPSATAPHSRASSISGGVKLTPTSSYSLGEWDHINHNHARQQSAISVAGSSIDTITYANSDGSWPCAMCSRAFKKKKHLLDHLNSPVHALKMLHCPTTLVGLHASGKGEKKFKTLSGMAKRIEVGACSGGKGMLATIVAMFEQKIKEATGQSVKLLKGTKA</sequence>
<keyword evidence="4" id="KW-1185">Reference proteome</keyword>
<accession>A0A6G1L1C3</accession>
<feature type="domain" description="C2H2-type" evidence="2">
    <location>
        <begin position="84"/>
        <end position="109"/>
    </location>
</feature>
<keyword evidence="1" id="KW-0862">Zinc</keyword>
<dbReference type="InterPro" id="IPR013087">
    <property type="entry name" value="Znf_C2H2_type"/>
</dbReference>
<dbReference type="AlphaFoldDB" id="A0A6G1L1C3"/>
<evidence type="ECO:0000256" key="1">
    <source>
        <dbReference type="PROSITE-ProRule" id="PRU00042"/>
    </source>
</evidence>
<reference evidence="3" key="1">
    <citation type="journal article" date="2020" name="Stud. Mycol.">
        <title>101 Dothideomycetes genomes: a test case for predicting lifestyles and emergence of pathogens.</title>
        <authorList>
            <person name="Haridas S."/>
            <person name="Albert R."/>
            <person name="Binder M."/>
            <person name="Bloem J."/>
            <person name="Labutti K."/>
            <person name="Salamov A."/>
            <person name="Andreopoulos B."/>
            <person name="Baker S."/>
            <person name="Barry K."/>
            <person name="Bills G."/>
            <person name="Bluhm B."/>
            <person name="Cannon C."/>
            <person name="Castanera R."/>
            <person name="Culley D."/>
            <person name="Daum C."/>
            <person name="Ezra D."/>
            <person name="Gonzalez J."/>
            <person name="Henrissat B."/>
            <person name="Kuo A."/>
            <person name="Liang C."/>
            <person name="Lipzen A."/>
            <person name="Lutzoni F."/>
            <person name="Magnuson J."/>
            <person name="Mondo S."/>
            <person name="Nolan M."/>
            <person name="Ohm R."/>
            <person name="Pangilinan J."/>
            <person name="Park H.-J."/>
            <person name="Ramirez L."/>
            <person name="Alfaro M."/>
            <person name="Sun H."/>
            <person name="Tritt A."/>
            <person name="Yoshinaga Y."/>
            <person name="Zwiers L.-H."/>
            <person name="Turgeon B."/>
            <person name="Goodwin S."/>
            <person name="Spatafora J."/>
            <person name="Crous P."/>
            <person name="Grigoriev I."/>
        </authorList>
    </citation>
    <scope>NUCLEOTIDE SEQUENCE</scope>
    <source>
        <strain evidence="3">CBS 116005</strain>
    </source>
</reference>
<dbReference type="SUPFAM" id="SSF57667">
    <property type="entry name" value="beta-beta-alpha zinc fingers"/>
    <property type="match status" value="1"/>
</dbReference>
<keyword evidence="1" id="KW-0479">Metal-binding</keyword>
<keyword evidence="1" id="KW-0863">Zinc-finger</keyword>
<evidence type="ECO:0000259" key="2">
    <source>
        <dbReference type="PROSITE" id="PS50157"/>
    </source>
</evidence>